<keyword evidence="11 13" id="KW-0472">Membrane</keyword>
<dbReference type="PANTHER" id="PTHR30529:SF1">
    <property type="entry name" value="CYTOCHROME B561 HOMOLOG 2"/>
    <property type="match status" value="1"/>
</dbReference>
<dbReference type="EMBL" id="CP031093">
    <property type="protein sequence ID" value="QCF26639.1"/>
    <property type="molecule type" value="Genomic_DNA"/>
</dbReference>
<dbReference type="InterPro" id="IPR052168">
    <property type="entry name" value="Cytochrome_b561_oxidase"/>
</dbReference>
<feature type="transmembrane region" description="Helical" evidence="13">
    <location>
        <begin position="92"/>
        <end position="111"/>
    </location>
</feature>
<proteinExistence type="inferred from homology"/>
<feature type="transmembrane region" description="Helical" evidence="13">
    <location>
        <begin position="144"/>
        <end position="164"/>
    </location>
</feature>
<dbReference type="Gene3D" id="1.20.950.20">
    <property type="entry name" value="Transmembrane di-heme cytochromes, Chain C"/>
    <property type="match status" value="2"/>
</dbReference>
<reference evidence="15 16" key="1">
    <citation type="submission" date="2018-07" db="EMBL/GenBank/DDBJ databases">
        <title>Marsedoiliclastica nanhaica gen. nov. sp. nov., a novel marine hydrocarbonoclastic bacterium isolated from an in-situ enriched hydrocarbon-degrading consortium in deep-sea sediment.</title>
        <authorList>
            <person name="Dong C."/>
            <person name="Ma T."/>
            <person name="Liu R."/>
            <person name="Shao Z."/>
        </authorList>
    </citation>
    <scope>NUCLEOTIDE SEQUENCE [LARGE SCALE GENOMIC DNA]</scope>
    <source>
        <strain evidence="16">soil36-7</strain>
    </source>
</reference>
<dbReference type="Proteomes" id="UP000298049">
    <property type="component" value="Chromosome"/>
</dbReference>
<comment type="subcellular location">
    <subcellularLocation>
        <location evidence="2">Cell membrane</location>
        <topology evidence="2">Multi-pass membrane protein</topology>
    </subcellularLocation>
</comment>
<keyword evidence="10" id="KW-0408">Iron</keyword>
<evidence type="ECO:0000313" key="16">
    <source>
        <dbReference type="Proteomes" id="UP000298049"/>
    </source>
</evidence>
<organism evidence="15 16">
    <name type="scientific">Hydrocarboniclastica marina</name>
    <dbReference type="NCBI Taxonomy" id="2259620"/>
    <lineage>
        <taxon>Bacteria</taxon>
        <taxon>Pseudomonadati</taxon>
        <taxon>Pseudomonadota</taxon>
        <taxon>Gammaproteobacteria</taxon>
        <taxon>Alteromonadales</taxon>
        <taxon>Alteromonadaceae</taxon>
        <taxon>Hydrocarboniclastica</taxon>
    </lineage>
</organism>
<comment type="cofactor">
    <cofactor evidence="1">
        <name>heme b</name>
        <dbReference type="ChEBI" id="CHEBI:60344"/>
    </cofactor>
</comment>
<dbReference type="KEGG" id="hmi:soil367_12240"/>
<evidence type="ECO:0000256" key="3">
    <source>
        <dbReference type="ARBA" id="ARBA00022448"/>
    </source>
</evidence>
<evidence type="ECO:0000256" key="10">
    <source>
        <dbReference type="ARBA" id="ARBA00023004"/>
    </source>
</evidence>
<keyword evidence="6 13" id="KW-0812">Transmembrane</keyword>
<accession>A0A4P7XHV6</accession>
<dbReference type="GO" id="GO:0046872">
    <property type="term" value="F:metal ion binding"/>
    <property type="evidence" value="ECO:0007669"/>
    <property type="project" value="UniProtKB-KW"/>
</dbReference>
<dbReference type="SUPFAM" id="SSF81342">
    <property type="entry name" value="Transmembrane di-heme cytochromes"/>
    <property type="match status" value="1"/>
</dbReference>
<keyword evidence="7" id="KW-0479">Metal-binding</keyword>
<evidence type="ECO:0000256" key="6">
    <source>
        <dbReference type="ARBA" id="ARBA00022692"/>
    </source>
</evidence>
<protein>
    <submittedName>
        <fullName evidence="15">Cytochrome b</fullName>
    </submittedName>
</protein>
<feature type="transmembrane region" description="Helical" evidence="13">
    <location>
        <begin position="12"/>
        <end position="34"/>
    </location>
</feature>
<feature type="transmembrane region" description="Helical" evidence="13">
    <location>
        <begin position="54"/>
        <end position="72"/>
    </location>
</feature>
<feature type="domain" description="Cytochrome b561 bacterial/Ni-hydrogenase" evidence="14">
    <location>
        <begin position="10"/>
        <end position="180"/>
    </location>
</feature>
<keyword evidence="8" id="KW-0249">Electron transport</keyword>
<dbReference type="InterPro" id="IPR016174">
    <property type="entry name" value="Di-haem_cyt_TM"/>
</dbReference>
<dbReference type="Pfam" id="PF01292">
    <property type="entry name" value="Ni_hydr_CYTB"/>
    <property type="match status" value="1"/>
</dbReference>
<dbReference type="GO" id="GO:0020037">
    <property type="term" value="F:heme binding"/>
    <property type="evidence" value="ECO:0007669"/>
    <property type="project" value="TreeGrafter"/>
</dbReference>
<evidence type="ECO:0000256" key="13">
    <source>
        <dbReference type="SAM" id="Phobius"/>
    </source>
</evidence>
<dbReference type="GO" id="GO:0022904">
    <property type="term" value="P:respiratory electron transport chain"/>
    <property type="evidence" value="ECO:0007669"/>
    <property type="project" value="InterPro"/>
</dbReference>
<dbReference type="PANTHER" id="PTHR30529">
    <property type="entry name" value="CYTOCHROME B561"/>
    <property type="match status" value="1"/>
</dbReference>
<keyword evidence="5" id="KW-0349">Heme</keyword>
<dbReference type="GO" id="GO:0005886">
    <property type="term" value="C:plasma membrane"/>
    <property type="evidence" value="ECO:0007669"/>
    <property type="project" value="UniProtKB-SubCell"/>
</dbReference>
<keyword evidence="4" id="KW-1003">Cell membrane</keyword>
<evidence type="ECO:0000256" key="9">
    <source>
        <dbReference type="ARBA" id="ARBA00022989"/>
    </source>
</evidence>
<evidence type="ECO:0000256" key="12">
    <source>
        <dbReference type="ARBA" id="ARBA00037975"/>
    </source>
</evidence>
<name>A0A4P7XHV6_9ALTE</name>
<keyword evidence="9 13" id="KW-1133">Transmembrane helix</keyword>
<evidence type="ECO:0000256" key="11">
    <source>
        <dbReference type="ARBA" id="ARBA00023136"/>
    </source>
</evidence>
<keyword evidence="16" id="KW-1185">Reference proteome</keyword>
<evidence type="ECO:0000256" key="4">
    <source>
        <dbReference type="ARBA" id="ARBA00022475"/>
    </source>
</evidence>
<evidence type="ECO:0000313" key="15">
    <source>
        <dbReference type="EMBL" id="QCF26639.1"/>
    </source>
</evidence>
<evidence type="ECO:0000256" key="2">
    <source>
        <dbReference type="ARBA" id="ARBA00004651"/>
    </source>
</evidence>
<dbReference type="RefSeq" id="WP_136549345.1">
    <property type="nucleotide sequence ID" value="NZ_CP031093.1"/>
</dbReference>
<dbReference type="GO" id="GO:0009055">
    <property type="term" value="F:electron transfer activity"/>
    <property type="evidence" value="ECO:0007669"/>
    <property type="project" value="InterPro"/>
</dbReference>
<dbReference type="AlphaFoldDB" id="A0A4P7XHV6"/>
<comment type="similarity">
    <text evidence="12">Belongs to the cytochrome b561 family.</text>
</comment>
<sequence>MQITNTVNSYGWVSIALHWLVALTVFSLFGLGLYMVDLSYYDPLYRTLPDWHRSAGLILGAVVVGRLLWRWWSPVPRAHGAHSRLERISARLAHTLFYLLIFTMIASGYLISTAKGQGVSIFGWIELPSLTGRVDGQEDVAGLIHYWCAWVLVALAGLHAAGALKHHFLDKDDTLLRMMRPKQER</sequence>
<dbReference type="OrthoDB" id="9793784at2"/>
<dbReference type="InterPro" id="IPR011577">
    <property type="entry name" value="Cyt_b561_bac/Ni-Hgenase"/>
</dbReference>
<evidence type="ECO:0000259" key="14">
    <source>
        <dbReference type="Pfam" id="PF01292"/>
    </source>
</evidence>
<evidence type="ECO:0000256" key="1">
    <source>
        <dbReference type="ARBA" id="ARBA00001970"/>
    </source>
</evidence>
<evidence type="ECO:0000256" key="8">
    <source>
        <dbReference type="ARBA" id="ARBA00022982"/>
    </source>
</evidence>
<keyword evidence="3" id="KW-0813">Transport</keyword>
<gene>
    <name evidence="15" type="ORF">soil367_12240</name>
</gene>
<evidence type="ECO:0000256" key="5">
    <source>
        <dbReference type="ARBA" id="ARBA00022617"/>
    </source>
</evidence>
<evidence type="ECO:0000256" key="7">
    <source>
        <dbReference type="ARBA" id="ARBA00022723"/>
    </source>
</evidence>